<dbReference type="Proteomes" id="UP001593940">
    <property type="component" value="Unassembled WGS sequence"/>
</dbReference>
<gene>
    <name evidence="3" type="ORF">ACETIH_15710</name>
</gene>
<dbReference type="SUPFAM" id="SSF51905">
    <property type="entry name" value="FAD/NAD(P)-binding domain"/>
    <property type="match status" value="1"/>
</dbReference>
<dbReference type="PANTHER" id="PTHR43563">
    <property type="entry name" value="AMINE OXIDASE"/>
    <property type="match status" value="1"/>
</dbReference>
<evidence type="ECO:0000313" key="3">
    <source>
        <dbReference type="EMBL" id="MFC1458126.1"/>
    </source>
</evidence>
<feature type="domain" description="Amine oxidase" evidence="2">
    <location>
        <begin position="115"/>
        <end position="361"/>
    </location>
</feature>
<dbReference type="InterPro" id="IPR036188">
    <property type="entry name" value="FAD/NAD-bd_sf"/>
</dbReference>
<evidence type="ECO:0000256" key="1">
    <source>
        <dbReference type="ARBA" id="ARBA00005995"/>
    </source>
</evidence>
<proteinExistence type="inferred from homology"/>
<protein>
    <submittedName>
        <fullName evidence="3">Flavin monoamine oxidase family protein</fullName>
    </submittedName>
</protein>
<dbReference type="InterPro" id="IPR002937">
    <property type="entry name" value="Amino_oxidase"/>
</dbReference>
<dbReference type="SUPFAM" id="SSF54373">
    <property type="entry name" value="FAD-linked reductases, C-terminal domain"/>
    <property type="match status" value="1"/>
</dbReference>
<keyword evidence="4" id="KW-1185">Reference proteome</keyword>
<dbReference type="EMBL" id="JBHOMY010000042">
    <property type="protein sequence ID" value="MFC1458126.1"/>
    <property type="molecule type" value="Genomic_DNA"/>
</dbReference>
<dbReference type="InterPro" id="IPR050703">
    <property type="entry name" value="Flavin_MAO"/>
</dbReference>
<dbReference type="Pfam" id="PF01593">
    <property type="entry name" value="Amino_oxidase"/>
    <property type="match status" value="2"/>
</dbReference>
<dbReference type="Gene3D" id="3.50.50.60">
    <property type="entry name" value="FAD/NAD(P)-binding domain"/>
    <property type="match status" value="2"/>
</dbReference>
<name>A0ABV6YA16_9HYPH</name>
<dbReference type="PANTHER" id="PTHR43563:SF1">
    <property type="entry name" value="AMINE OXIDASE [FLAVIN-CONTAINING] B"/>
    <property type="match status" value="1"/>
</dbReference>
<dbReference type="PRINTS" id="PR00420">
    <property type="entry name" value="RNGMNOXGNASE"/>
</dbReference>
<feature type="domain" description="Amine oxidase" evidence="2">
    <location>
        <begin position="15"/>
        <end position="96"/>
    </location>
</feature>
<evidence type="ECO:0000313" key="4">
    <source>
        <dbReference type="Proteomes" id="UP001593940"/>
    </source>
</evidence>
<dbReference type="RefSeq" id="WP_203274132.1">
    <property type="nucleotide sequence ID" value="NZ_JAFBID010000058.1"/>
</dbReference>
<comment type="caution">
    <text evidence="3">The sequence shown here is derived from an EMBL/GenBank/DDBJ whole genome shotgun (WGS) entry which is preliminary data.</text>
</comment>
<sequence>MKSTDATVAIIGAGLSGLYAAHLLHAAGVAVQILEARDRVGGRILSVDERGRPSEDGFDLGASWIWPKMQPAIGALVDELGLSGFTQFSEGDVVFERFSREGPLRHAGPRQDPQSIRLVGGTSAMVRALMTSLPEDCIRCEAHVTRMVLAEDGVRLTIGLPGGGEAEIHASQVVTAVPPRLLEATVQFTPALEPSTADRWRSTPTWMAPHAKFFALYDRPFWREAGLSGTAQSVVGPLMEIHDATTSSGKPGLFGFLGMGPDQRSAVGEAVVTQACIEQLARIFGPQALQPRATLYKDWSKDPLTATSADRGFGGHPSAEGSAWVTGAWQRRLTLAGSETSTTEPGFMAGAVEAARRAVTDTLERIGSSN</sequence>
<evidence type="ECO:0000259" key="2">
    <source>
        <dbReference type="Pfam" id="PF01593"/>
    </source>
</evidence>
<organism evidence="3 4">
    <name type="scientific">Microvirga arabica</name>
    <dbReference type="NCBI Taxonomy" id="1128671"/>
    <lineage>
        <taxon>Bacteria</taxon>
        <taxon>Pseudomonadati</taxon>
        <taxon>Pseudomonadota</taxon>
        <taxon>Alphaproteobacteria</taxon>
        <taxon>Hyphomicrobiales</taxon>
        <taxon>Methylobacteriaceae</taxon>
        <taxon>Microvirga</taxon>
    </lineage>
</organism>
<reference evidence="3 4" key="1">
    <citation type="submission" date="2024-09" db="EMBL/GenBank/DDBJ databases">
        <title>Nodulacao em especies de Leguminosae Basais da Amazonia e Caracterizacao dos Rizobios e Bacterias Associadas aos Nodulos.</title>
        <authorList>
            <person name="Jambeiro I.C.A."/>
            <person name="Lopes I.S."/>
            <person name="Aguiar E.R.G.R."/>
            <person name="Santos A.F.J."/>
            <person name="Dos Santos J.M.F."/>
            <person name="Gross E."/>
        </authorList>
    </citation>
    <scope>NUCLEOTIDE SEQUENCE [LARGE SCALE GENOMIC DNA]</scope>
    <source>
        <strain evidence="3 4">BRUESC1165</strain>
    </source>
</reference>
<accession>A0ABV6YA16</accession>
<comment type="similarity">
    <text evidence="1">Belongs to the flavin monoamine oxidase family.</text>
</comment>